<protein>
    <submittedName>
        <fullName evidence="1">Uncharacterized protein</fullName>
    </submittedName>
</protein>
<evidence type="ECO:0000313" key="2">
    <source>
        <dbReference type="Proteomes" id="UP001497680"/>
    </source>
</evidence>
<name>A0ACC0DNB8_9PEZI</name>
<accession>A0ACC0DNB8</accession>
<proteinExistence type="predicted"/>
<reference evidence="1 2" key="1">
    <citation type="journal article" date="2022" name="New Phytol.">
        <title>Ecological generalism drives hyperdiversity of secondary metabolite gene clusters in xylarialean endophytes.</title>
        <authorList>
            <person name="Franco M.E.E."/>
            <person name="Wisecaver J.H."/>
            <person name="Arnold A.E."/>
            <person name="Ju Y.M."/>
            <person name="Slot J.C."/>
            <person name="Ahrendt S."/>
            <person name="Moore L.P."/>
            <person name="Eastman K.E."/>
            <person name="Scott K."/>
            <person name="Konkel Z."/>
            <person name="Mondo S.J."/>
            <person name="Kuo A."/>
            <person name="Hayes R.D."/>
            <person name="Haridas S."/>
            <person name="Andreopoulos B."/>
            <person name="Riley R."/>
            <person name="LaButti K."/>
            <person name="Pangilinan J."/>
            <person name="Lipzen A."/>
            <person name="Amirebrahimi M."/>
            <person name="Yan J."/>
            <person name="Adam C."/>
            <person name="Keymanesh K."/>
            <person name="Ng V."/>
            <person name="Louie K."/>
            <person name="Northen T."/>
            <person name="Drula E."/>
            <person name="Henrissat B."/>
            <person name="Hsieh H.M."/>
            <person name="Youens-Clark K."/>
            <person name="Lutzoni F."/>
            <person name="Miadlikowska J."/>
            <person name="Eastwood D.C."/>
            <person name="Hamelin R.C."/>
            <person name="Grigoriev I.V."/>
            <person name="U'Ren J.M."/>
        </authorList>
    </citation>
    <scope>NUCLEOTIDE SEQUENCE [LARGE SCALE GENOMIC DNA]</scope>
    <source>
        <strain evidence="1 2">ER1909</strain>
    </source>
</reference>
<dbReference type="EMBL" id="MU394280">
    <property type="protein sequence ID" value="KAI6093831.1"/>
    <property type="molecule type" value="Genomic_DNA"/>
</dbReference>
<comment type="caution">
    <text evidence="1">The sequence shown here is derived from an EMBL/GenBank/DDBJ whole genome shotgun (WGS) entry which is preliminary data.</text>
</comment>
<dbReference type="Proteomes" id="UP001497680">
    <property type="component" value="Unassembled WGS sequence"/>
</dbReference>
<gene>
    <name evidence="1" type="ORF">F4821DRAFT_221551</name>
</gene>
<sequence>MARYPRTYSIPASSRRGGSPPPAYTPYPNEQTPLFKQKTYAQSDSSKPRSSLCLSLFYLAIQLTIISLFLLFLYKILLLIISAVSPHETIPAPPPTYSVAIIGAGPAGISAAQYLHRKAGSIGVRFNITLFESTPSIGGQLALNDSAGSPVFPYNDRTQDPIIAEDIAGAALMWGNPRFTKSSEDILGVETEFSELPSQQVGYFDGERIIRQTTRPYSKTPTGSWLGLCWTYGSSVWRAGAMSKEGDLRDRLADSSLESDITQLMGSLGVFEPVQEYAHDGLDGRGIGGAYVTEILAPQVERALSQKVSDISTLAMVISAFQEDIANAYVGGDLLDRLEQIVATTGVTIKTATEVSGIKHEEISDDESAWLVKYDAPGGASGARAEAFDKVVIAAPNFDLYRAASVDDIEAASVLTYRPAHVTFFTMPSRLSSDVFQDVEQVLFLEKQEEGDSLGGIRELAFVREVVRVADDGERKMEYLYRALSDGEATERLKQLNLEVTWLYQARLDNAYPFLYPFRRFPPFKLSEKGLWWTPAIHAIASTVDMSWLAGQIVAEEVVKDVLK</sequence>
<evidence type="ECO:0000313" key="1">
    <source>
        <dbReference type="EMBL" id="KAI6093831.1"/>
    </source>
</evidence>
<keyword evidence="2" id="KW-1185">Reference proteome</keyword>
<organism evidence="1 2">
    <name type="scientific">Hypoxylon rubiginosum</name>
    <dbReference type="NCBI Taxonomy" id="110542"/>
    <lineage>
        <taxon>Eukaryota</taxon>
        <taxon>Fungi</taxon>
        <taxon>Dikarya</taxon>
        <taxon>Ascomycota</taxon>
        <taxon>Pezizomycotina</taxon>
        <taxon>Sordariomycetes</taxon>
        <taxon>Xylariomycetidae</taxon>
        <taxon>Xylariales</taxon>
        <taxon>Hypoxylaceae</taxon>
        <taxon>Hypoxylon</taxon>
    </lineage>
</organism>